<keyword evidence="1" id="KW-0479">Metal-binding</keyword>
<dbReference type="PANTHER" id="PTHR35303:SF5">
    <property type="entry name" value="OS02G0197800 PROTEIN"/>
    <property type="match status" value="1"/>
</dbReference>
<accession>A0A4Z0C0Y1</accession>
<dbReference type="AlphaFoldDB" id="A0A4Z0C0Y1"/>
<protein>
    <submittedName>
        <fullName evidence="4">DUF971 domain-containing protein</fullName>
    </submittedName>
</protein>
<dbReference type="InterPro" id="IPR038492">
    <property type="entry name" value="GBBH-like_N_sf"/>
</dbReference>
<keyword evidence="5" id="KW-1185">Reference proteome</keyword>
<name>A0A4Z0C0Y1_9BURK</name>
<dbReference type="PANTHER" id="PTHR35303">
    <property type="entry name" value="OS02G0197800 PROTEIN"/>
    <property type="match status" value="1"/>
</dbReference>
<dbReference type="GO" id="GO:0046872">
    <property type="term" value="F:metal ion binding"/>
    <property type="evidence" value="ECO:0007669"/>
    <property type="project" value="UniProtKB-KW"/>
</dbReference>
<gene>
    <name evidence="4" type="ORF">EZ216_09695</name>
</gene>
<evidence type="ECO:0000313" key="5">
    <source>
        <dbReference type="Proteomes" id="UP000297839"/>
    </source>
</evidence>
<evidence type="ECO:0000313" key="4">
    <source>
        <dbReference type="EMBL" id="TFZ03905.1"/>
    </source>
</evidence>
<evidence type="ECO:0000259" key="3">
    <source>
        <dbReference type="Pfam" id="PF06155"/>
    </source>
</evidence>
<dbReference type="InterPro" id="IPR010376">
    <property type="entry name" value="GBBH-like_N"/>
</dbReference>
<sequence>MAGLKPGAPAPQAITVHGQSRVLEIAFSDGAVFRIPFELMRVYSPSAEVKGHGPGQEVLQTGKREVGLLGLDPVGNYAVQPRFSDGHDSGIFSWDYLYHLGSQQARLWADYERRLAEAGVDRDAPMAAAGGGACGHHH</sequence>
<keyword evidence="2" id="KW-0408">Iron</keyword>
<dbReference type="Proteomes" id="UP000297839">
    <property type="component" value="Unassembled WGS sequence"/>
</dbReference>
<proteinExistence type="predicted"/>
<dbReference type="OrthoDB" id="9794178at2"/>
<dbReference type="Gene3D" id="3.30.2020.30">
    <property type="match status" value="1"/>
</dbReference>
<reference evidence="4 5" key="1">
    <citation type="submission" date="2019-03" db="EMBL/GenBank/DDBJ databases">
        <title>Ramlibacter sp. 18x22-1, whole genome shotgun sequence.</title>
        <authorList>
            <person name="Zhang X."/>
            <person name="Feng G."/>
            <person name="Zhu H."/>
        </authorList>
    </citation>
    <scope>NUCLEOTIDE SEQUENCE [LARGE SCALE GENOMIC DNA]</scope>
    <source>
        <strain evidence="4 5">18x22-1</strain>
    </source>
</reference>
<feature type="domain" description="Gamma-butyrobetaine hydroxylase-like N-terminal" evidence="3">
    <location>
        <begin position="14"/>
        <end position="98"/>
    </location>
</feature>
<dbReference type="RefSeq" id="WP_135249531.1">
    <property type="nucleotide sequence ID" value="NZ_SMLK01000002.1"/>
</dbReference>
<comment type="caution">
    <text evidence="4">The sequence shown here is derived from an EMBL/GenBank/DDBJ whole genome shotgun (WGS) entry which is preliminary data.</text>
</comment>
<organism evidence="4 5">
    <name type="scientific">Ramlibacter humi</name>
    <dbReference type="NCBI Taxonomy" id="2530451"/>
    <lineage>
        <taxon>Bacteria</taxon>
        <taxon>Pseudomonadati</taxon>
        <taxon>Pseudomonadota</taxon>
        <taxon>Betaproteobacteria</taxon>
        <taxon>Burkholderiales</taxon>
        <taxon>Comamonadaceae</taxon>
        <taxon>Ramlibacter</taxon>
    </lineage>
</organism>
<dbReference type="Pfam" id="PF06155">
    <property type="entry name" value="GBBH-like_N"/>
    <property type="match status" value="1"/>
</dbReference>
<evidence type="ECO:0000256" key="2">
    <source>
        <dbReference type="ARBA" id="ARBA00023004"/>
    </source>
</evidence>
<dbReference type="EMBL" id="SMLK01000002">
    <property type="protein sequence ID" value="TFZ03905.1"/>
    <property type="molecule type" value="Genomic_DNA"/>
</dbReference>
<evidence type="ECO:0000256" key="1">
    <source>
        <dbReference type="ARBA" id="ARBA00022723"/>
    </source>
</evidence>